<feature type="transmembrane region" description="Helical" evidence="2">
    <location>
        <begin position="207"/>
        <end position="227"/>
    </location>
</feature>
<feature type="region of interest" description="Disordered" evidence="1">
    <location>
        <begin position="1"/>
        <end position="25"/>
    </location>
</feature>
<evidence type="ECO:0000256" key="2">
    <source>
        <dbReference type="SAM" id="Phobius"/>
    </source>
</evidence>
<reference evidence="4" key="1">
    <citation type="journal article" date="2019" name="Int. J. Syst. Evol. Microbiol.">
        <title>The Global Catalogue of Microorganisms (GCM) 10K type strain sequencing project: providing services to taxonomists for standard genome sequencing and annotation.</title>
        <authorList>
            <consortium name="The Broad Institute Genomics Platform"/>
            <consortium name="The Broad Institute Genome Sequencing Center for Infectious Disease"/>
            <person name="Wu L."/>
            <person name="Ma J."/>
        </authorList>
    </citation>
    <scope>NUCLEOTIDE SEQUENCE [LARGE SCALE GENOMIC DNA]</scope>
    <source>
        <strain evidence="4">JCM 18409</strain>
    </source>
</reference>
<keyword evidence="4" id="KW-1185">Reference proteome</keyword>
<evidence type="ECO:0008006" key="5">
    <source>
        <dbReference type="Google" id="ProtNLM"/>
    </source>
</evidence>
<feature type="compositionally biased region" description="Polar residues" evidence="1">
    <location>
        <begin position="12"/>
        <end position="24"/>
    </location>
</feature>
<dbReference type="RefSeq" id="WP_345639926.1">
    <property type="nucleotide sequence ID" value="NZ_BAABKB010000001.1"/>
</dbReference>
<keyword evidence="2" id="KW-0812">Transmembrane</keyword>
<feature type="transmembrane region" description="Helical" evidence="2">
    <location>
        <begin position="152"/>
        <end position="176"/>
    </location>
</feature>
<dbReference type="Proteomes" id="UP001501759">
    <property type="component" value="Unassembled WGS sequence"/>
</dbReference>
<evidence type="ECO:0000256" key="1">
    <source>
        <dbReference type="SAM" id="MobiDB-lite"/>
    </source>
</evidence>
<feature type="transmembrane region" description="Helical" evidence="2">
    <location>
        <begin position="183"/>
        <end position="201"/>
    </location>
</feature>
<accession>A0ABP9IDF2</accession>
<feature type="transmembrane region" description="Helical" evidence="2">
    <location>
        <begin position="105"/>
        <end position="132"/>
    </location>
</feature>
<name>A0ABP9IDF2_9ACTN</name>
<organism evidence="3 4">
    <name type="scientific">Streptomyces siamensis</name>
    <dbReference type="NCBI Taxonomy" id="1274986"/>
    <lineage>
        <taxon>Bacteria</taxon>
        <taxon>Bacillati</taxon>
        <taxon>Actinomycetota</taxon>
        <taxon>Actinomycetes</taxon>
        <taxon>Kitasatosporales</taxon>
        <taxon>Streptomycetaceae</taxon>
        <taxon>Streptomyces</taxon>
    </lineage>
</organism>
<keyword evidence="2" id="KW-0472">Membrane</keyword>
<protein>
    <recommendedName>
        <fullName evidence="5">DUF4386 domain-containing protein</fullName>
    </recommendedName>
</protein>
<keyword evidence="2" id="KW-1133">Transmembrane helix</keyword>
<gene>
    <name evidence="3" type="ORF">GCM10023335_02710</name>
</gene>
<proteinExistence type="predicted"/>
<sequence length="237" mass="24807">MQTTGPGRRTPSGRTPQTRRTAGLQTPRAAGLAGIVFALLLAAAIVLIRLGIPEGADGVTPQGFSDSARRTAVRTALALVPFAGIFFLWFVGAVRAHVGEGEDKFLATVFLGSGLVFTASMFGAAAAAGAVLSTAHPAGTNPSLPTWDFGRHFAYTLMTGYAMRMAAVFACSLSVIGHRLGVLPRWLTVLGFLTTLTLLFVSSNVPWAELVFPAWSLIIGAHIFVVAGRSARIPAAD</sequence>
<feature type="transmembrane region" description="Helical" evidence="2">
    <location>
        <begin position="72"/>
        <end position="93"/>
    </location>
</feature>
<feature type="transmembrane region" description="Helical" evidence="2">
    <location>
        <begin position="29"/>
        <end position="52"/>
    </location>
</feature>
<comment type="caution">
    <text evidence="3">The sequence shown here is derived from an EMBL/GenBank/DDBJ whole genome shotgun (WGS) entry which is preliminary data.</text>
</comment>
<dbReference type="EMBL" id="BAABKB010000001">
    <property type="protein sequence ID" value="GAA4994270.1"/>
    <property type="molecule type" value="Genomic_DNA"/>
</dbReference>
<evidence type="ECO:0000313" key="4">
    <source>
        <dbReference type="Proteomes" id="UP001501759"/>
    </source>
</evidence>
<evidence type="ECO:0000313" key="3">
    <source>
        <dbReference type="EMBL" id="GAA4994270.1"/>
    </source>
</evidence>